<dbReference type="Gene3D" id="1.10.8.720">
    <property type="entry name" value="Region D6 of dynein motor"/>
    <property type="match status" value="1"/>
</dbReference>
<dbReference type="AlphaFoldDB" id="A0A5J4V041"/>
<proteinExistence type="predicted"/>
<feature type="compositionally biased region" description="Basic and acidic residues" evidence="1">
    <location>
        <begin position="131"/>
        <end position="141"/>
    </location>
</feature>
<feature type="region of interest" description="Disordered" evidence="1">
    <location>
        <begin position="119"/>
        <end position="157"/>
    </location>
</feature>
<dbReference type="EMBL" id="SNRW01011233">
    <property type="protein sequence ID" value="KAA6375431.1"/>
    <property type="molecule type" value="Genomic_DNA"/>
</dbReference>
<dbReference type="GO" id="GO:0030286">
    <property type="term" value="C:dynein complex"/>
    <property type="evidence" value="ECO:0007669"/>
    <property type="project" value="InterPro"/>
</dbReference>
<dbReference type="GO" id="GO:0007018">
    <property type="term" value="P:microtubule-based movement"/>
    <property type="evidence" value="ECO:0007669"/>
    <property type="project" value="InterPro"/>
</dbReference>
<dbReference type="GO" id="GO:0051959">
    <property type="term" value="F:dynein light intermediate chain binding"/>
    <property type="evidence" value="ECO:0007669"/>
    <property type="project" value="InterPro"/>
</dbReference>
<dbReference type="Proteomes" id="UP000324800">
    <property type="component" value="Unassembled WGS sequence"/>
</dbReference>
<evidence type="ECO:0000259" key="2">
    <source>
        <dbReference type="Pfam" id="PF18198"/>
    </source>
</evidence>
<evidence type="ECO:0000313" key="3">
    <source>
        <dbReference type="EMBL" id="KAA6375431.1"/>
    </source>
</evidence>
<accession>A0A5J4V041</accession>
<evidence type="ECO:0000256" key="1">
    <source>
        <dbReference type="SAM" id="MobiDB-lite"/>
    </source>
</evidence>
<evidence type="ECO:0000313" key="4">
    <source>
        <dbReference type="Proteomes" id="UP000324800"/>
    </source>
</evidence>
<dbReference type="InterPro" id="IPR041658">
    <property type="entry name" value="AAA_lid_11"/>
</dbReference>
<reference evidence="3 4" key="1">
    <citation type="submission" date="2019-03" db="EMBL/GenBank/DDBJ databases">
        <title>Single cell metagenomics reveals metabolic interactions within the superorganism composed of flagellate Streblomastix strix and complex community of Bacteroidetes bacteria on its surface.</title>
        <authorList>
            <person name="Treitli S.C."/>
            <person name="Kolisko M."/>
            <person name="Husnik F."/>
            <person name="Keeling P."/>
            <person name="Hampl V."/>
        </authorList>
    </citation>
    <scope>NUCLEOTIDE SEQUENCE [LARGE SCALE GENOMIC DNA]</scope>
    <source>
        <strain evidence="3">ST1C</strain>
    </source>
</reference>
<sequence>MFRQFAVKTGFAERLILKSSGRSQQLVIKRLIERGKEEEAFPIAVLQTLIKVVNEPSLGLRLNRQRSMMPFAEHFDDHPDPSQRVRRKYVPLGWNIMYDWTLADLDVSRELLLEYLGGKHESDEDEQIDQDTMKGQENKLDQDEDEYDGGDEEEKEL</sequence>
<gene>
    <name evidence="3" type="ORF">EZS28_029041</name>
</gene>
<dbReference type="PANTHER" id="PTHR45703">
    <property type="entry name" value="DYNEIN HEAVY CHAIN"/>
    <property type="match status" value="1"/>
</dbReference>
<protein>
    <recommendedName>
        <fullName evidence="2">Dynein heavy chain AAA lid domain-containing protein</fullName>
    </recommendedName>
</protein>
<dbReference type="GO" id="GO:0045505">
    <property type="term" value="F:dynein intermediate chain binding"/>
    <property type="evidence" value="ECO:0007669"/>
    <property type="project" value="InterPro"/>
</dbReference>
<feature type="domain" description="Dynein heavy chain AAA lid" evidence="2">
    <location>
        <begin position="86"/>
        <end position="119"/>
    </location>
</feature>
<organism evidence="3 4">
    <name type="scientific">Streblomastix strix</name>
    <dbReference type="NCBI Taxonomy" id="222440"/>
    <lineage>
        <taxon>Eukaryota</taxon>
        <taxon>Metamonada</taxon>
        <taxon>Preaxostyla</taxon>
        <taxon>Oxymonadida</taxon>
        <taxon>Streblomastigidae</taxon>
        <taxon>Streblomastix</taxon>
    </lineage>
</organism>
<dbReference type="InterPro" id="IPR026983">
    <property type="entry name" value="DHC"/>
</dbReference>
<dbReference type="PANTHER" id="PTHR45703:SF36">
    <property type="entry name" value="DYNEIN HEAVY CHAIN, CYTOPLASMIC"/>
    <property type="match status" value="1"/>
</dbReference>
<comment type="caution">
    <text evidence="3">The sequence shown here is derived from an EMBL/GenBank/DDBJ whole genome shotgun (WGS) entry which is preliminary data.</text>
</comment>
<dbReference type="InterPro" id="IPR042219">
    <property type="entry name" value="AAA_lid_11_sf"/>
</dbReference>
<name>A0A5J4V041_9EUKA</name>
<dbReference type="Pfam" id="PF18198">
    <property type="entry name" value="AAA_lid_11"/>
    <property type="match status" value="1"/>
</dbReference>
<feature type="compositionally biased region" description="Acidic residues" evidence="1">
    <location>
        <begin position="142"/>
        <end position="157"/>
    </location>
</feature>